<dbReference type="STRING" id="334253.SAMN04487943_10816"/>
<feature type="region of interest" description="Disordered" evidence="1">
    <location>
        <begin position="492"/>
        <end position="513"/>
    </location>
</feature>
<dbReference type="EMBL" id="FOTR01000008">
    <property type="protein sequence ID" value="SFM11673.1"/>
    <property type="molecule type" value="Genomic_DNA"/>
</dbReference>
<dbReference type="InterPro" id="IPR011050">
    <property type="entry name" value="Pectin_lyase_fold/virulence"/>
</dbReference>
<dbReference type="InterPro" id="IPR006626">
    <property type="entry name" value="PbH1"/>
</dbReference>
<evidence type="ECO:0000259" key="2">
    <source>
        <dbReference type="Pfam" id="PF12733"/>
    </source>
</evidence>
<dbReference type="Gene3D" id="2.60.40.1120">
    <property type="entry name" value="Carboxypeptidase-like, regulatory domain"/>
    <property type="match status" value="1"/>
</dbReference>
<dbReference type="InterPro" id="IPR013320">
    <property type="entry name" value="ConA-like_dom_sf"/>
</dbReference>
<keyword evidence="5" id="KW-1185">Reference proteome</keyword>
<protein>
    <submittedName>
        <fullName evidence="4">Right handed beta helix region</fullName>
    </submittedName>
</protein>
<feature type="domain" description="BT-1020-like structural beta-sandwich" evidence="3">
    <location>
        <begin position="1134"/>
        <end position="1209"/>
    </location>
</feature>
<evidence type="ECO:0000256" key="1">
    <source>
        <dbReference type="SAM" id="MobiDB-lite"/>
    </source>
</evidence>
<dbReference type="Gene3D" id="2.160.20.10">
    <property type="entry name" value="Single-stranded right-handed beta-helix, Pectin lyase-like"/>
    <property type="match status" value="1"/>
</dbReference>
<dbReference type="InterPro" id="IPR025883">
    <property type="entry name" value="Cadherin-like_domain"/>
</dbReference>
<organism evidence="4 5">
    <name type="scientific">Gracilibacillus orientalis</name>
    <dbReference type="NCBI Taxonomy" id="334253"/>
    <lineage>
        <taxon>Bacteria</taxon>
        <taxon>Bacillati</taxon>
        <taxon>Bacillota</taxon>
        <taxon>Bacilli</taxon>
        <taxon>Bacillales</taxon>
        <taxon>Bacillaceae</taxon>
        <taxon>Gracilibacillus</taxon>
    </lineage>
</organism>
<dbReference type="Pfam" id="PF22585">
    <property type="entry name" value="Sialidase-like_CBM"/>
    <property type="match status" value="2"/>
</dbReference>
<feature type="domain" description="Cadherin-like beta-sandwich-like" evidence="2">
    <location>
        <begin position="1256"/>
        <end position="1329"/>
    </location>
</feature>
<accession>A0A1I4N8V7</accession>
<evidence type="ECO:0000313" key="5">
    <source>
        <dbReference type="Proteomes" id="UP000198565"/>
    </source>
</evidence>
<dbReference type="Pfam" id="PF13620">
    <property type="entry name" value="CarboxypepD_reg"/>
    <property type="match status" value="2"/>
</dbReference>
<dbReference type="RefSeq" id="WP_091484363.1">
    <property type="nucleotide sequence ID" value="NZ_FOTR01000008.1"/>
</dbReference>
<name>A0A1I4N8V7_9BACI</name>
<dbReference type="SUPFAM" id="SSF49452">
    <property type="entry name" value="Starch-binding domain-like"/>
    <property type="match status" value="1"/>
</dbReference>
<dbReference type="InterPro" id="IPR012334">
    <property type="entry name" value="Pectin_lyas_fold"/>
</dbReference>
<feature type="domain" description="Cadherin-like beta-sandwich-like" evidence="2">
    <location>
        <begin position="251"/>
        <end position="334"/>
    </location>
</feature>
<dbReference type="Proteomes" id="UP000198565">
    <property type="component" value="Unassembled WGS sequence"/>
</dbReference>
<dbReference type="InterPro" id="IPR008969">
    <property type="entry name" value="CarboxyPept-like_regulatory"/>
</dbReference>
<dbReference type="SUPFAM" id="SSF49464">
    <property type="entry name" value="Carboxypeptidase regulatory domain-like"/>
    <property type="match status" value="1"/>
</dbReference>
<reference evidence="5" key="1">
    <citation type="submission" date="2016-10" db="EMBL/GenBank/DDBJ databases">
        <authorList>
            <person name="Varghese N."/>
            <person name="Submissions S."/>
        </authorList>
    </citation>
    <scope>NUCLEOTIDE SEQUENCE [LARGE SCALE GENOMIC DNA]</scope>
    <source>
        <strain evidence="5">CGMCC 1.4250</strain>
    </source>
</reference>
<evidence type="ECO:0000313" key="4">
    <source>
        <dbReference type="EMBL" id="SFM11673.1"/>
    </source>
</evidence>
<dbReference type="Pfam" id="PF12733">
    <property type="entry name" value="Cadherin-like"/>
    <property type="match status" value="3"/>
</dbReference>
<gene>
    <name evidence="4" type="ORF">SAMN04487943_10816</name>
</gene>
<proteinExistence type="predicted"/>
<feature type="domain" description="BT-1020-like structural beta-sandwich" evidence="3">
    <location>
        <begin position="142"/>
        <end position="218"/>
    </location>
</feature>
<dbReference type="SUPFAM" id="SSF51126">
    <property type="entry name" value="Pectin lyase-like"/>
    <property type="match status" value="2"/>
</dbReference>
<evidence type="ECO:0000259" key="3">
    <source>
        <dbReference type="Pfam" id="PF22585"/>
    </source>
</evidence>
<dbReference type="SMART" id="SM00710">
    <property type="entry name" value="PbH1"/>
    <property type="match status" value="8"/>
</dbReference>
<dbReference type="OrthoDB" id="3333873at2"/>
<feature type="domain" description="Cadherin-like beta-sandwich-like" evidence="2">
    <location>
        <begin position="1341"/>
        <end position="1427"/>
    </location>
</feature>
<dbReference type="InterPro" id="IPR013784">
    <property type="entry name" value="Carb-bd-like_fold"/>
</dbReference>
<sequence>MKKYKSVEKRNSRVALFLIFLLVLQTFSAVFVTTEVSANSDSATESTGESNYLVDEDFESDFDPAEWDISESGGSVEVVESPRGDHALRMIREANSGETSFSKKFAAGEELTGIVTVEADIMRNDGVISDPSWASVPYIFGSNGNRAISAAFDDGVIKTRDGNTTVDVMEYEKDQWYNLKFVLDIDSQTYDLYVDGTLVADDYAFRESVSDIAEVKFYANSSNVMETYLDNVRIAQENANVVDDNATLASLSSDAGTFNVDDTNYSTSVPFDTSSINVTPTTESSNASIDIQGDEVVSGAAYELSLIEGENKFTLEVTAEDGTKVAYQINVTREAAPAVDGNVYYVDATNGNDDNDGTTEDAAWKSLDKVNATTFEPGDKILLKAGQSWTGQLYPKGSGDSDKPIVIDQYGSGDKPKIEGKGQFGAAVYLKNQSYWGINNLDVSNEPPVETTFAESLGNYRGIHITGDNGTQLNHFRINDVSVHDVSGEVNWIGGSPENPPRPGIEKGTGWDNSKRTGGIVFDTTVEDPANPGNPTTFNDVIVENSSIKNTSFGGIIIKQYAGVNEGAEKVGWGIYDSPSDETFTPHTNVTIRNNYLDQYDTDYGCNSIYFTSVQDGLIENNVVAGAGTSGIELYYTDDVVVQYNEVFDTRRKAGGADHNGIDADKATTNTVFQYNYVHDTGDGFLLCQFDFGDVIVRYNVVENTDRYPVYLHSNSAATAEIYNNTIYNEESKYMVYGYGIFMNSEYNIYNNILYSTRDDAVFTTGGGASYNNNSYYGADFPIPADDENAITIDPMLAAVNTGGKGTEESGPALDSLDGYKLLSGSPLIGAGAEVANNGGQDMAGNSVYHGTPDVGAFEYYGSENSTTESVTGKVKDTNGNRVIGAEVSVEINGQTYSDKSDKTGYFSLLNVPVGTDYTLTASKDGYNSGTDVVDVESTNTLSNVELVMEPTTEFGGISGIARDGHGEPLPGATITLTAKDETEYTTVSNESGEYVIDSALHGAGYNLKATKEGYNPDHISDIEIFPAHVAPQEDLFLTGNHPEYLINEDFESGQLPVDWDVSKDGGDVTVVTDPTDSTNTAFYFKRDTNSGVTSFTKNYEPEELTGIVTVEADIMRNDIYGSPSWVSIPYIYGSNGQKGVSFAFDKGNIVAYNGGASETVMPYEQGKWYNVQIVMNIITKEFDLIIDGQMIWDNAPFRSQIEDVEKIEVSATSSNMVEAYMDNIRVIKGVPYAKDDSTLDSIAISQGELTKVSDTRYTVDAGNYVDEIQVTPTTTSQFVSSVEVNGEEVENGQESQAISLNEGENEITITVTAEDGVTTETYTIDVTRTPAQKDTSLTDINLSIGELNPSFTPENTDYTVKGVTTADGEIEIAATLNTDAAGLTINGQEVESGEFSNRIPLTSESSITIRVDAQDGTAYREYTLTVIPEEPPAPELYHLSGDIALNGNVADETTVEIANSEGAIYTAAYNELTDNYGLKDKTDTSGELQYYFHVPEGSYSITVLQGDHSETVIVDTDADSEIVDGMYQQMVEQLSLPVDTEPLEAIIEEAQAIDNDNYFYTTESFEELQLAIESAEEAVETVETFFGPRR</sequence>
<dbReference type="SUPFAM" id="SSF49899">
    <property type="entry name" value="Concanavalin A-like lectins/glucanases"/>
    <property type="match status" value="2"/>
</dbReference>
<dbReference type="GO" id="GO:0030246">
    <property type="term" value="F:carbohydrate binding"/>
    <property type="evidence" value="ECO:0007669"/>
    <property type="project" value="InterPro"/>
</dbReference>
<dbReference type="InterPro" id="IPR054490">
    <property type="entry name" value="BT_1020-like_b-sandwich_1"/>
</dbReference>